<dbReference type="InterPro" id="IPR036464">
    <property type="entry name" value="Rubisco_LSMT_subst-bd_sf"/>
</dbReference>
<reference evidence="2" key="1">
    <citation type="submission" date="2020-05" db="EMBL/GenBank/DDBJ databases">
        <title>Phylogenomic resolution of chytrid fungi.</title>
        <authorList>
            <person name="Stajich J.E."/>
            <person name="Amses K."/>
            <person name="Simmons R."/>
            <person name="Seto K."/>
            <person name="Myers J."/>
            <person name="Bonds A."/>
            <person name="Quandt C.A."/>
            <person name="Barry K."/>
            <person name="Liu P."/>
            <person name="Grigoriev I."/>
            <person name="Longcore J.E."/>
            <person name="James T.Y."/>
        </authorList>
    </citation>
    <scope>NUCLEOTIDE SEQUENCE</scope>
    <source>
        <strain evidence="2">JEL0476</strain>
    </source>
</reference>
<dbReference type="InterPro" id="IPR029058">
    <property type="entry name" value="AB_hydrolase_fold"/>
</dbReference>
<evidence type="ECO:0000313" key="2">
    <source>
        <dbReference type="EMBL" id="KAJ3224995.1"/>
    </source>
</evidence>
<dbReference type="CDD" id="cd00519">
    <property type="entry name" value="Lipase_3"/>
    <property type="match status" value="1"/>
</dbReference>
<dbReference type="InterPro" id="IPR051218">
    <property type="entry name" value="Sec_MonoDiacylglyc_Lipase"/>
</dbReference>
<dbReference type="PANTHER" id="PTHR45856">
    <property type="entry name" value="ALPHA/BETA-HYDROLASES SUPERFAMILY PROTEIN"/>
    <property type="match status" value="1"/>
</dbReference>
<dbReference type="Gene3D" id="3.90.1420.10">
    <property type="entry name" value="Rubisco LSMT, substrate-binding domain"/>
    <property type="match status" value="1"/>
</dbReference>
<protein>
    <recommendedName>
        <fullName evidence="1">Fungal lipase-type domain-containing protein</fullName>
    </recommendedName>
</protein>
<dbReference type="Pfam" id="PF01764">
    <property type="entry name" value="Lipase_3"/>
    <property type="match status" value="1"/>
</dbReference>
<organism evidence="2 3">
    <name type="scientific">Clydaea vesicula</name>
    <dbReference type="NCBI Taxonomy" id="447962"/>
    <lineage>
        <taxon>Eukaryota</taxon>
        <taxon>Fungi</taxon>
        <taxon>Fungi incertae sedis</taxon>
        <taxon>Chytridiomycota</taxon>
        <taxon>Chytridiomycota incertae sedis</taxon>
        <taxon>Chytridiomycetes</taxon>
        <taxon>Lobulomycetales</taxon>
        <taxon>Lobulomycetaceae</taxon>
        <taxon>Clydaea</taxon>
    </lineage>
</organism>
<dbReference type="SUPFAM" id="SSF82199">
    <property type="entry name" value="SET domain"/>
    <property type="match status" value="1"/>
</dbReference>
<dbReference type="InterPro" id="IPR046341">
    <property type="entry name" value="SET_dom_sf"/>
</dbReference>
<proteinExistence type="predicted"/>
<dbReference type="AlphaFoldDB" id="A0AAD5U5I1"/>
<accession>A0AAD5U5I1</accession>
<dbReference type="PANTHER" id="PTHR45856:SF25">
    <property type="entry name" value="FUNGAL LIPASE-LIKE DOMAIN-CONTAINING PROTEIN"/>
    <property type="match status" value="1"/>
</dbReference>
<dbReference type="GO" id="GO:0006629">
    <property type="term" value="P:lipid metabolic process"/>
    <property type="evidence" value="ECO:0007669"/>
    <property type="project" value="InterPro"/>
</dbReference>
<evidence type="ECO:0000259" key="1">
    <source>
        <dbReference type="Pfam" id="PF01764"/>
    </source>
</evidence>
<comment type="caution">
    <text evidence="2">The sequence shown here is derived from an EMBL/GenBank/DDBJ whole genome shotgun (WGS) entry which is preliminary data.</text>
</comment>
<name>A0AAD5U5I1_9FUNG</name>
<feature type="domain" description="Fungal lipase-type" evidence="1">
    <location>
        <begin position="667"/>
        <end position="804"/>
    </location>
</feature>
<sequence>MMTRTQKALLTFTLTIFEPKVEILFRLLFMITYMVYERFENSNSFWKYYLESLPETFPSLPYYWSPEEIDRYIGYETNLAKQIKTRLKILKDGLNIVQLACGKEFINNTLTWNNFLWAYSAISSRAFPLLKGRIDSNDDKVFNESIKPENNAKNPECCMWPVLDMCDHKLDYKIEWSSVARPGYVSYIAREDTKLNTELYTNYGAKGNEMFLGSYGFVLKDNPNDYVKVNLQISTKDALLEKKKNLLEKYNIRLTSLLFESESVEIGDTELFRAMRILCLNRWEVYLAEKNEHALDYGKSTINIRNEFSAASNLYYLLVKQFKLIIEAVGENHNYGDAFDKNKFYLGNIYCKGQLKILKHIIGKIVFYMKNFIKKKEIPMEKIFLSLSKVFEPINFQGTVLCNSNLSFNTNWLSFLSDFIKNNFTDVDEPIDEDTLLILVIIFKKNFDFKDFVKDINLKEVMDSDLESDVSDHFEFDVKPVLQMSKEFLNASTNMDLKSNVNDLVNITKQDFFIGSCILDTNEINLNFSFHKTLINSHIDYLEDDKFLEDWKTNVYGVIKMLQKLFTLAVFTASIALAAPVEEVLSVKTDLVERVAPPVADATLVKELSLMQSFAAAAYCNSKNLKNWSCVGRCSKTPDTQFVVSYDTLLTDTNGYVAYNPSLNAIIVAFRGTNGLNNIIVDLALKLTQLENYPSGHKVHEGFQNSYKAVRSDLRSQVQKLLKLYPSAHIRAIGHSLGGAIATVAALDLAYYFPQQASSLKVFTYGLPRIGSSSVANKINTLFAKRFFRVTHETDLVTYIPTRNFQGTNAWQHPGREYWINGGTTFECDAANNEDPNCSIGLRDYDDLNTLPLMLTLVFWKTFPGDLDDHGNGYYSAFGSNC</sequence>
<dbReference type="SUPFAM" id="SSF53474">
    <property type="entry name" value="alpha/beta-Hydrolases"/>
    <property type="match status" value="1"/>
</dbReference>
<gene>
    <name evidence="2" type="ORF">HK099_007543</name>
</gene>
<dbReference type="Gene3D" id="3.40.50.1820">
    <property type="entry name" value="alpha/beta hydrolase"/>
    <property type="match status" value="1"/>
</dbReference>
<dbReference type="EMBL" id="JADGJW010000074">
    <property type="protein sequence ID" value="KAJ3224995.1"/>
    <property type="molecule type" value="Genomic_DNA"/>
</dbReference>
<dbReference type="InterPro" id="IPR002921">
    <property type="entry name" value="Fungal_lipase-type"/>
</dbReference>
<keyword evidence="3" id="KW-1185">Reference proteome</keyword>
<dbReference type="Gene3D" id="3.90.1410.10">
    <property type="entry name" value="set domain protein methyltransferase, domain 1"/>
    <property type="match status" value="1"/>
</dbReference>
<dbReference type="Proteomes" id="UP001211065">
    <property type="component" value="Unassembled WGS sequence"/>
</dbReference>
<evidence type="ECO:0000313" key="3">
    <source>
        <dbReference type="Proteomes" id="UP001211065"/>
    </source>
</evidence>